<feature type="transmembrane region" description="Helical" evidence="15">
    <location>
        <begin position="20"/>
        <end position="39"/>
    </location>
</feature>
<dbReference type="SUPFAM" id="SSF55874">
    <property type="entry name" value="ATPase domain of HSP90 chaperone/DNA topoisomerase II/histidine kinase"/>
    <property type="match status" value="1"/>
</dbReference>
<dbReference type="InterPro" id="IPR000700">
    <property type="entry name" value="PAS-assoc_C"/>
</dbReference>
<dbReference type="CDD" id="cd17546">
    <property type="entry name" value="REC_hyHK_CKI1_RcsC-like"/>
    <property type="match status" value="1"/>
</dbReference>
<dbReference type="InterPro" id="IPR036097">
    <property type="entry name" value="HisK_dim/P_sf"/>
</dbReference>
<dbReference type="Pfam" id="PF13188">
    <property type="entry name" value="PAS_8"/>
    <property type="match status" value="1"/>
</dbReference>
<dbReference type="InterPro" id="IPR004358">
    <property type="entry name" value="Sig_transdc_His_kin-like_C"/>
</dbReference>
<dbReference type="Proteomes" id="UP000737171">
    <property type="component" value="Unassembled WGS sequence"/>
</dbReference>
<dbReference type="SMART" id="SM00388">
    <property type="entry name" value="HisKA"/>
    <property type="match status" value="1"/>
</dbReference>
<dbReference type="CDD" id="cd00130">
    <property type="entry name" value="PAS"/>
    <property type="match status" value="1"/>
</dbReference>
<dbReference type="SUPFAM" id="SSF47226">
    <property type="entry name" value="Histidine-containing phosphotransfer domain, HPT domain"/>
    <property type="match status" value="1"/>
</dbReference>
<evidence type="ECO:0000259" key="17">
    <source>
        <dbReference type="PROSITE" id="PS50110"/>
    </source>
</evidence>
<dbReference type="InterPro" id="IPR036641">
    <property type="entry name" value="HPT_dom_sf"/>
</dbReference>
<reference evidence="20 21" key="1">
    <citation type="submission" date="2020-05" db="EMBL/GenBank/DDBJ databases">
        <title>Aquincola sp. isolate from soil.</title>
        <authorList>
            <person name="Han J."/>
            <person name="Kim D.-U."/>
        </authorList>
    </citation>
    <scope>NUCLEOTIDE SEQUENCE [LARGE SCALE GENOMIC DNA]</scope>
    <source>
        <strain evidence="20 21">S2</strain>
    </source>
</reference>
<feature type="domain" description="Histidine kinase" evidence="16">
    <location>
        <begin position="622"/>
        <end position="843"/>
    </location>
</feature>
<evidence type="ECO:0000259" key="19">
    <source>
        <dbReference type="PROSITE" id="PS50894"/>
    </source>
</evidence>
<dbReference type="InterPro" id="IPR001610">
    <property type="entry name" value="PAC"/>
</dbReference>
<feature type="region of interest" description="Disordered" evidence="14">
    <location>
        <begin position="1136"/>
        <end position="1157"/>
    </location>
</feature>
<proteinExistence type="predicted"/>
<dbReference type="InterPro" id="IPR003594">
    <property type="entry name" value="HATPase_dom"/>
</dbReference>
<keyword evidence="11 15" id="KW-0472">Membrane</keyword>
<dbReference type="EMBL" id="JABRWJ010000005">
    <property type="protein sequence ID" value="NRF68822.1"/>
    <property type="molecule type" value="Genomic_DNA"/>
</dbReference>
<dbReference type="PROSITE" id="PS50894">
    <property type="entry name" value="HPT"/>
    <property type="match status" value="1"/>
</dbReference>
<feature type="domain" description="Response regulatory" evidence="17">
    <location>
        <begin position="860"/>
        <end position="978"/>
    </location>
</feature>
<comment type="caution">
    <text evidence="20">The sequence shown here is derived from an EMBL/GenBank/DDBJ whole genome shotgun (WGS) entry which is preliminary data.</text>
</comment>
<evidence type="ECO:0000256" key="12">
    <source>
        <dbReference type="PROSITE-ProRule" id="PRU00110"/>
    </source>
</evidence>
<protein>
    <recommendedName>
        <fullName evidence="3">histidine kinase</fullName>
        <ecNumber evidence="3">2.7.13.3</ecNumber>
    </recommendedName>
</protein>
<dbReference type="PROSITE" id="PS50109">
    <property type="entry name" value="HIS_KIN"/>
    <property type="match status" value="1"/>
</dbReference>
<feature type="modified residue" description="4-aspartylphosphate" evidence="13">
    <location>
        <position position="1066"/>
    </location>
</feature>
<dbReference type="SUPFAM" id="SSF52172">
    <property type="entry name" value="CheY-like"/>
    <property type="match status" value="2"/>
</dbReference>
<keyword evidence="5 13" id="KW-0597">Phosphoprotein</keyword>
<dbReference type="Pfam" id="PF00512">
    <property type="entry name" value="HisKA"/>
    <property type="match status" value="1"/>
</dbReference>
<evidence type="ECO:0000256" key="6">
    <source>
        <dbReference type="ARBA" id="ARBA00022692"/>
    </source>
</evidence>
<evidence type="ECO:0000313" key="20">
    <source>
        <dbReference type="EMBL" id="NRF68822.1"/>
    </source>
</evidence>
<feature type="modified residue" description="Phosphohistidine" evidence="12">
    <location>
        <position position="1215"/>
    </location>
</feature>
<comment type="catalytic activity">
    <reaction evidence="1">
        <text>ATP + protein L-histidine = ADP + protein N-phospho-L-histidine.</text>
        <dbReference type="EC" id="2.7.13.3"/>
    </reaction>
</comment>
<feature type="modified residue" description="4-aspartylphosphate" evidence="13">
    <location>
        <position position="911"/>
    </location>
</feature>
<keyword evidence="21" id="KW-1185">Reference proteome</keyword>
<keyword evidence="6 15" id="KW-0812">Transmembrane</keyword>
<dbReference type="CDD" id="cd16922">
    <property type="entry name" value="HATPase_EvgS-ArcB-TorS-like"/>
    <property type="match status" value="1"/>
</dbReference>
<evidence type="ECO:0000256" key="10">
    <source>
        <dbReference type="ARBA" id="ARBA00023012"/>
    </source>
</evidence>
<evidence type="ECO:0000259" key="18">
    <source>
        <dbReference type="PROSITE" id="PS50113"/>
    </source>
</evidence>
<feature type="domain" description="HPt" evidence="19">
    <location>
        <begin position="1176"/>
        <end position="1273"/>
    </location>
</feature>
<dbReference type="PANTHER" id="PTHR45339:SF1">
    <property type="entry name" value="HYBRID SIGNAL TRANSDUCTION HISTIDINE KINASE J"/>
    <property type="match status" value="1"/>
</dbReference>
<dbReference type="SMART" id="SM00091">
    <property type="entry name" value="PAS"/>
    <property type="match status" value="1"/>
</dbReference>
<evidence type="ECO:0000256" key="2">
    <source>
        <dbReference type="ARBA" id="ARBA00004651"/>
    </source>
</evidence>
<dbReference type="InterPro" id="IPR001789">
    <property type="entry name" value="Sig_transdc_resp-reg_receiver"/>
</dbReference>
<accession>A0ABX2EJJ7</accession>
<evidence type="ECO:0000256" key="1">
    <source>
        <dbReference type="ARBA" id="ARBA00000085"/>
    </source>
</evidence>
<dbReference type="PROSITE" id="PS50110">
    <property type="entry name" value="RESPONSE_REGULATORY"/>
    <property type="match status" value="2"/>
</dbReference>
<dbReference type="SMART" id="SM00387">
    <property type="entry name" value="HATPase_c"/>
    <property type="match status" value="1"/>
</dbReference>
<dbReference type="Pfam" id="PF00072">
    <property type="entry name" value="Response_reg"/>
    <property type="match status" value="2"/>
</dbReference>
<sequence>MAPLQGSTPDTRSRQRLRLLAVLAVLWTAVVGGAAGWLVNLRVQAERQQTLARAEARLSAVKNVLGVALQDFAALAAYLARQPHVRDFLVTNPVAGTTFTTPRADPAAIETYLARPAVQAINRWLDLPRRDFGLPVVALVDGEGRSAAVAIAGRGPLAPWMTISLRERSYFVDALENGQAMQFITGRVTQVPGLFFAHRVEDDGYPIGAVIIKLEAERLNRLLGDAGSNETFIADDLGVLILGSRPESLFRRLPTAEPQASAARAARYRQEPESVNWGWDIVRIGERRMPRVELAGRHHLALDAPLEGRPFRVWVLGSLADEASIVMNTAAGALVLWLAGGALLWAGWRRYQALQVALQARREMFELTGALPLTVFRYVLPPEGRGHFAFVGHGVEDLLGTSGGALTHDPELPWRLAGSPDLRPPVQPQEFGLTRAGTTRRIRVHSTPIIESDGTVVYSGYWLDISSHRETEARFAAVYEHAPNGYLFFDRRRGVTHCNPAALALFGAEQVEQLLGRIIWFPPLSPEAQPDGQPSRDRALADMRRHRGSGQRVQTTEWRFCSLDGRCFDAEASVIAIDWGGEAQYCAMIEDITQRKQVEAAMQQAREAAEAASQTKSSFLANMSHELRTPMNAIIGMTHLALEDGLPPRQRDYVDKAHGAARNLLQILNDILDVSKIEAGHIELEQIEFELESVIDQMADVLGLKADEKGLELLYSAAPDLPRRLIGDPTRLRQVLVNLGSNAIKFTDRGEITVGIALERVDADQVLLHGWVRDTGVGLDADEQARLFQPFVQADSSTTRRFGGTGLGLAICRQLVEKMGGRIWVDSEPGQGATFHFTARFGRVEAAPLAQRIAVLGGRHALVADDNDAAREVLGRMLEGLGVQVERVPGGTEALQRVNAEPQRYQWILLDWKMPGLDGVECARQILALHPDKAACILLVTAFNRDDAARASAGLSLAGVLQKPVTPSNLFDCLVQAQPGTARRLPLRTRGARLPAAIDGAAQRAADAAPDLQGARVLLVEDHPLNQELACELLRRAGLEVIVAENGQEALDRLDDQGPFEAVLMDCQMPVMDGYSATRALRADPRWRTLPVIAMTASALAEDRERAFASGMNAHISKPINVQVLLQTLGQWVGRRAGDNGGMPPPAAPPAPTWPPPPQPGAPIDTIDGFERCIANEALYRRLLDGFREAKRGFAEHARTALAEGRPDELKRRAHDLRGLAATIGARGLAADAQQLHAALAAGQPAAIATALDRVVLSLRAALDQIDQLLARDAAPHATSPPDA</sequence>
<dbReference type="Gene3D" id="3.30.450.20">
    <property type="entry name" value="PAS domain"/>
    <property type="match status" value="2"/>
</dbReference>
<dbReference type="InterPro" id="IPR036890">
    <property type="entry name" value="HATPase_C_sf"/>
</dbReference>
<dbReference type="NCBIfam" id="TIGR00229">
    <property type="entry name" value="sensory_box"/>
    <property type="match status" value="1"/>
</dbReference>
<name>A0ABX2EJJ7_9BURK</name>
<dbReference type="InterPro" id="IPR011006">
    <property type="entry name" value="CheY-like_superfamily"/>
</dbReference>
<keyword evidence="10" id="KW-0902">Two-component regulatory system</keyword>
<dbReference type="Pfam" id="PF02518">
    <property type="entry name" value="HATPase_c"/>
    <property type="match status" value="1"/>
</dbReference>
<dbReference type="PRINTS" id="PR00344">
    <property type="entry name" value="BCTRLSENSOR"/>
</dbReference>
<dbReference type="PANTHER" id="PTHR45339">
    <property type="entry name" value="HYBRID SIGNAL TRANSDUCTION HISTIDINE KINASE J"/>
    <property type="match status" value="1"/>
</dbReference>
<evidence type="ECO:0000256" key="4">
    <source>
        <dbReference type="ARBA" id="ARBA00022475"/>
    </source>
</evidence>
<dbReference type="InterPro" id="IPR005467">
    <property type="entry name" value="His_kinase_dom"/>
</dbReference>
<evidence type="ECO:0000256" key="9">
    <source>
        <dbReference type="ARBA" id="ARBA00022989"/>
    </source>
</evidence>
<dbReference type="Pfam" id="PF01627">
    <property type="entry name" value="Hpt"/>
    <property type="match status" value="1"/>
</dbReference>
<dbReference type="EC" id="2.7.13.3" evidence="3"/>
<evidence type="ECO:0000256" key="3">
    <source>
        <dbReference type="ARBA" id="ARBA00012438"/>
    </source>
</evidence>
<dbReference type="Gene3D" id="1.20.120.160">
    <property type="entry name" value="HPT domain"/>
    <property type="match status" value="1"/>
</dbReference>
<evidence type="ECO:0000256" key="8">
    <source>
        <dbReference type="ARBA" id="ARBA00022840"/>
    </source>
</evidence>
<dbReference type="Gene3D" id="3.30.565.10">
    <property type="entry name" value="Histidine kinase-like ATPase, C-terminal domain"/>
    <property type="match status" value="1"/>
</dbReference>
<dbReference type="CDD" id="cd00082">
    <property type="entry name" value="HisKA"/>
    <property type="match status" value="1"/>
</dbReference>
<dbReference type="SMART" id="SM00448">
    <property type="entry name" value="REC"/>
    <property type="match status" value="2"/>
</dbReference>
<dbReference type="Gene3D" id="3.40.50.2300">
    <property type="match status" value="2"/>
</dbReference>
<dbReference type="SUPFAM" id="SSF55785">
    <property type="entry name" value="PYP-like sensor domain (PAS domain)"/>
    <property type="match status" value="1"/>
</dbReference>
<keyword evidence="7" id="KW-0547">Nucleotide-binding</keyword>
<evidence type="ECO:0000256" key="11">
    <source>
        <dbReference type="ARBA" id="ARBA00023136"/>
    </source>
</evidence>
<keyword evidence="8" id="KW-0067">ATP-binding</keyword>
<dbReference type="InterPro" id="IPR035965">
    <property type="entry name" value="PAS-like_dom_sf"/>
</dbReference>
<feature type="domain" description="Response regulatory" evidence="17">
    <location>
        <begin position="1016"/>
        <end position="1133"/>
    </location>
</feature>
<keyword evidence="4" id="KW-1003">Cell membrane</keyword>
<keyword evidence="9 15" id="KW-1133">Transmembrane helix</keyword>
<dbReference type="PROSITE" id="PS50113">
    <property type="entry name" value="PAC"/>
    <property type="match status" value="1"/>
</dbReference>
<dbReference type="Gene3D" id="1.10.287.130">
    <property type="match status" value="1"/>
</dbReference>
<organism evidence="20 21">
    <name type="scientific">Pseudaquabacterium terrae</name>
    <dbReference type="NCBI Taxonomy" id="2732868"/>
    <lineage>
        <taxon>Bacteria</taxon>
        <taxon>Pseudomonadati</taxon>
        <taxon>Pseudomonadota</taxon>
        <taxon>Betaproteobacteria</taxon>
        <taxon>Burkholderiales</taxon>
        <taxon>Sphaerotilaceae</taxon>
        <taxon>Pseudaquabacterium</taxon>
    </lineage>
</organism>
<dbReference type="SMART" id="SM00086">
    <property type="entry name" value="PAC"/>
    <property type="match status" value="1"/>
</dbReference>
<feature type="compositionally biased region" description="Pro residues" evidence="14">
    <location>
        <begin position="1143"/>
        <end position="1157"/>
    </location>
</feature>
<dbReference type="InterPro" id="IPR008207">
    <property type="entry name" value="Sig_transdc_His_kin_Hpt_dom"/>
</dbReference>
<evidence type="ECO:0000313" key="21">
    <source>
        <dbReference type="Proteomes" id="UP000737171"/>
    </source>
</evidence>
<evidence type="ECO:0000256" key="14">
    <source>
        <dbReference type="SAM" id="MobiDB-lite"/>
    </source>
</evidence>
<gene>
    <name evidence="20" type="ORF">HLB44_17660</name>
</gene>
<evidence type="ECO:0000256" key="15">
    <source>
        <dbReference type="SAM" id="Phobius"/>
    </source>
</evidence>
<dbReference type="SUPFAM" id="SSF47384">
    <property type="entry name" value="Homodimeric domain of signal transducing histidine kinase"/>
    <property type="match status" value="1"/>
</dbReference>
<dbReference type="InterPro" id="IPR003661">
    <property type="entry name" value="HisK_dim/P_dom"/>
</dbReference>
<evidence type="ECO:0000256" key="7">
    <source>
        <dbReference type="ARBA" id="ARBA00022741"/>
    </source>
</evidence>
<comment type="subcellular location">
    <subcellularLocation>
        <location evidence="2">Cell membrane</location>
        <topology evidence="2">Multi-pass membrane protein</topology>
    </subcellularLocation>
</comment>
<evidence type="ECO:0000259" key="16">
    <source>
        <dbReference type="PROSITE" id="PS50109"/>
    </source>
</evidence>
<evidence type="ECO:0000256" key="13">
    <source>
        <dbReference type="PROSITE-ProRule" id="PRU00169"/>
    </source>
</evidence>
<dbReference type="RefSeq" id="WP_173124897.1">
    <property type="nucleotide sequence ID" value="NZ_JABRWJ010000005.1"/>
</dbReference>
<evidence type="ECO:0000256" key="5">
    <source>
        <dbReference type="ARBA" id="ARBA00022553"/>
    </source>
</evidence>
<dbReference type="InterPro" id="IPR000014">
    <property type="entry name" value="PAS"/>
</dbReference>
<feature type="domain" description="PAC" evidence="18">
    <location>
        <begin position="554"/>
        <end position="604"/>
    </location>
</feature>